<dbReference type="EMBL" id="LAZR01012240">
    <property type="protein sequence ID" value="KKM27876.1"/>
    <property type="molecule type" value="Genomic_DNA"/>
</dbReference>
<sequence>MVLANKIVSRIMEIMPLKFLNPELPKMSVEEMSTELNEFFVGTMQDASSLDKHRATTVVYYCIMTYHDGFKFIPILNLNGESGTGKSTGILYLMSQWAKDALFFSVEEDSRVSVRNKLANRRTVLVDEADHTNDQASAEGWYKKRSEVINQNAEYSVQQTGSERNYNVRGIFNHFGFTVLHTQEPLITGQMERRTLSITVYKDNTRTYSIYPAQLNTDLLKMVSDRVDWNSPMSSNTAWDVWAPFYRIGAYLGNTEYCAWIEEQVVTKLEDDSLSGVFEPKGVIFSEIAKDYQDKVSNLSGIYRLAITEIVHKTRQRGYHYNEKQVVGFIKEMGLTIKYPQNAAHVYVDHMDELKAVAKKIGAKLD</sequence>
<accession>A0A0F9IJT7</accession>
<gene>
    <name evidence="1" type="ORF">LCGC14_1570310</name>
</gene>
<dbReference type="AlphaFoldDB" id="A0A0F9IJT7"/>
<comment type="caution">
    <text evidence="1">The sequence shown here is derived from an EMBL/GenBank/DDBJ whole genome shotgun (WGS) entry which is preliminary data.</text>
</comment>
<proteinExistence type="predicted"/>
<name>A0A0F9IJT7_9ZZZZ</name>
<evidence type="ECO:0000313" key="1">
    <source>
        <dbReference type="EMBL" id="KKM27876.1"/>
    </source>
</evidence>
<organism evidence="1">
    <name type="scientific">marine sediment metagenome</name>
    <dbReference type="NCBI Taxonomy" id="412755"/>
    <lineage>
        <taxon>unclassified sequences</taxon>
        <taxon>metagenomes</taxon>
        <taxon>ecological metagenomes</taxon>
    </lineage>
</organism>
<protein>
    <recommendedName>
        <fullName evidence="2">DUF927 domain-containing protein</fullName>
    </recommendedName>
</protein>
<reference evidence="1" key="1">
    <citation type="journal article" date="2015" name="Nature">
        <title>Complex archaea that bridge the gap between prokaryotes and eukaryotes.</title>
        <authorList>
            <person name="Spang A."/>
            <person name="Saw J.H."/>
            <person name="Jorgensen S.L."/>
            <person name="Zaremba-Niedzwiedzka K."/>
            <person name="Martijn J."/>
            <person name="Lind A.E."/>
            <person name="van Eijk R."/>
            <person name="Schleper C."/>
            <person name="Guy L."/>
            <person name="Ettema T.J."/>
        </authorList>
    </citation>
    <scope>NUCLEOTIDE SEQUENCE</scope>
</reference>
<evidence type="ECO:0008006" key="2">
    <source>
        <dbReference type="Google" id="ProtNLM"/>
    </source>
</evidence>